<evidence type="ECO:0000256" key="3">
    <source>
        <dbReference type="ARBA" id="ARBA00022692"/>
    </source>
</evidence>
<comment type="subcellular location">
    <subcellularLocation>
        <location evidence="1">Membrane</location>
        <topology evidence="1">Multi-pass membrane protein</topology>
    </subcellularLocation>
</comment>
<proteinExistence type="inferred from homology"/>
<dbReference type="EMBL" id="CDMY01000329">
    <property type="protein sequence ID" value="CEM02556.1"/>
    <property type="molecule type" value="Genomic_DNA"/>
</dbReference>
<feature type="compositionally biased region" description="Basic and acidic residues" evidence="6">
    <location>
        <begin position="18"/>
        <end position="31"/>
    </location>
</feature>
<feature type="region of interest" description="Disordered" evidence="6">
    <location>
        <begin position="211"/>
        <end position="231"/>
    </location>
</feature>
<dbReference type="GO" id="GO:0005886">
    <property type="term" value="C:plasma membrane"/>
    <property type="evidence" value="ECO:0007669"/>
    <property type="project" value="TreeGrafter"/>
</dbReference>
<feature type="transmembrane region" description="Helical" evidence="7">
    <location>
        <begin position="389"/>
        <end position="409"/>
    </location>
</feature>
<feature type="region of interest" description="Disordered" evidence="6">
    <location>
        <begin position="1"/>
        <end position="147"/>
    </location>
</feature>
<dbReference type="PANTHER" id="PTHR31618">
    <property type="entry name" value="MECHANOSENSITIVE ION CHANNEL PROTEIN 5"/>
    <property type="match status" value="1"/>
</dbReference>
<organism evidence="9 10">
    <name type="scientific">Vitrella brassicaformis (strain CCMP3155)</name>
    <dbReference type="NCBI Taxonomy" id="1169540"/>
    <lineage>
        <taxon>Eukaryota</taxon>
        <taxon>Sar</taxon>
        <taxon>Alveolata</taxon>
        <taxon>Colpodellida</taxon>
        <taxon>Vitrellaceae</taxon>
        <taxon>Vitrella</taxon>
    </lineage>
</organism>
<name>A0A0G4EVB0_VITBC</name>
<evidence type="ECO:0000259" key="8">
    <source>
        <dbReference type="Pfam" id="PF00924"/>
    </source>
</evidence>
<feature type="compositionally biased region" description="Polar residues" evidence="6">
    <location>
        <begin position="960"/>
        <end position="985"/>
    </location>
</feature>
<dbReference type="OrthoDB" id="544685at2759"/>
<feature type="compositionally biased region" description="Polar residues" evidence="6">
    <location>
        <begin position="996"/>
        <end position="1013"/>
    </location>
</feature>
<dbReference type="InParanoid" id="A0A0G4EVB0"/>
<feature type="compositionally biased region" description="Pro residues" evidence="6">
    <location>
        <begin position="112"/>
        <end position="122"/>
    </location>
</feature>
<dbReference type="Gene3D" id="2.30.30.60">
    <property type="match status" value="1"/>
</dbReference>
<dbReference type="VEuPathDB" id="CryptoDB:Vbra_20942"/>
<feature type="compositionally biased region" description="Low complexity" evidence="6">
    <location>
        <begin position="79"/>
        <end position="93"/>
    </location>
</feature>
<reference evidence="9 10" key="1">
    <citation type="submission" date="2014-11" db="EMBL/GenBank/DDBJ databases">
        <authorList>
            <person name="Zhu J."/>
            <person name="Qi W."/>
            <person name="Song R."/>
        </authorList>
    </citation>
    <scope>NUCLEOTIDE SEQUENCE [LARGE SCALE GENOMIC DNA]</scope>
</reference>
<feature type="transmembrane region" description="Helical" evidence="7">
    <location>
        <begin position="320"/>
        <end position="337"/>
    </location>
</feature>
<dbReference type="Gene3D" id="1.10.287.1260">
    <property type="match status" value="1"/>
</dbReference>
<keyword evidence="4 7" id="KW-1133">Transmembrane helix</keyword>
<gene>
    <name evidence="9" type="ORF">Vbra_20942</name>
</gene>
<sequence length="1013" mass="113185">MAKAFDSDEVLENVSKPFIDRDPQKEWERVRVLRQITRHLAEGTSTRPFPPDTDTELERRTSTSSTTGKPGTRNKTRNGTRPGTPKGTPNTPNAQQRPQNLAPPTLSEPVKRPSPPPSPAPHTPTNGTDPTGAAAGGQEAEEKDTPTADMVEKHVSNGLTSLQITSPSFGIGTAAEFASEREQQNTSRVGFLNADNDNLDDSVSQQGDDMLDNGTDVNKSRSYGGGGGGGGANGLVSRGVTGVFTVGWGSFMNIKRQGTGNSKFPGGATDRVTDMELMEEEEDFDNEEEGSFERNRRIKRTTNCLKRCLSVCKMPNLCTFVWYLFGVVALFVMGWVLENSEKTMQSPSSQWLFLFAAILVARMVSFIGFDANLPSSLIIETLHEHCARVLWFSLSLVAYAVMFSCKTFTSNCQKRDDGQMGNIEQNVRRGLRAVLLSLFIMSLLSIVRELVMTWVSIQSNGTRNRQLQLLVWKERAFSRLNRVAPELHLHLGYYDFTNRHKKLTSEALKRLPTRHVAARRHGTGWTSRVPASAAVVNEMPAVGSSAGSSIGGELGIGLSGPAPTAWESWRHRSYVILHPIRFHLRGVGRVEITRKREVREYGNQLFTQLLEVQAKLVEEGRITMESFAILRRYPSNMPPVLHEGEDGFVPQPVSYNFFGRELIRHYIPNPEDAERLLLLLDPSGTGRVTRSRFLSALLAAYNERKQLLKSLEVDESVADIVKSLLWMLQWCIIIITVLWLLGVNPYTTILGFASIFAGVAFALGNSIKNFVDSLVFVFIQHPFDIGDRVSVDGDVAMYVRRISVMTTTFETIHNKQLVLPNFQLAVAKIINESKSPPAVFEILFQLSTKTSMEQFMDLRRAVIEYCCRNPRDWISSPPPDLYVYSIQPNHSMEVGLWVTHMLNWAEHRDIYPARTKLFWHLMQTMDRLGMEYYLPIQPLMTVSPPKTAPDGEGIDPRQSRVASTSFTINTSLSPNPSPDMQNLIPSPSVRPFFLPGSQQQDDNRNTVGSKKAD</sequence>
<evidence type="ECO:0000313" key="10">
    <source>
        <dbReference type="Proteomes" id="UP000041254"/>
    </source>
</evidence>
<dbReference type="InterPro" id="IPR006685">
    <property type="entry name" value="MscS_channel_2nd"/>
</dbReference>
<dbReference type="SUPFAM" id="SSF50182">
    <property type="entry name" value="Sm-like ribonucleoproteins"/>
    <property type="match status" value="1"/>
</dbReference>
<evidence type="ECO:0000256" key="2">
    <source>
        <dbReference type="ARBA" id="ARBA00008017"/>
    </source>
</evidence>
<evidence type="ECO:0000256" key="4">
    <source>
        <dbReference type="ARBA" id="ARBA00022989"/>
    </source>
</evidence>
<comment type="similarity">
    <text evidence="2">Belongs to the MscS (TC 1.A.23) family.</text>
</comment>
<dbReference type="InterPro" id="IPR016688">
    <property type="entry name" value="MscS-like_plants/fungi"/>
</dbReference>
<evidence type="ECO:0000256" key="6">
    <source>
        <dbReference type="SAM" id="MobiDB-lite"/>
    </source>
</evidence>
<dbReference type="GO" id="GO:0008381">
    <property type="term" value="F:mechanosensitive monoatomic ion channel activity"/>
    <property type="evidence" value="ECO:0007669"/>
    <property type="project" value="TreeGrafter"/>
</dbReference>
<dbReference type="AlphaFoldDB" id="A0A0G4EVB0"/>
<feature type="transmembrane region" description="Helical" evidence="7">
    <location>
        <begin position="724"/>
        <end position="742"/>
    </location>
</feature>
<dbReference type="InterPro" id="IPR010920">
    <property type="entry name" value="LSM_dom_sf"/>
</dbReference>
<evidence type="ECO:0000256" key="5">
    <source>
        <dbReference type="ARBA" id="ARBA00023136"/>
    </source>
</evidence>
<dbReference type="PANTHER" id="PTHR31618:SF1">
    <property type="entry name" value="EF-HAND DOMAIN-CONTAINING PROTEIN"/>
    <property type="match status" value="1"/>
</dbReference>
<feature type="region of interest" description="Disordered" evidence="6">
    <location>
        <begin position="944"/>
        <end position="1013"/>
    </location>
</feature>
<keyword evidence="3 7" id="KW-0812">Transmembrane</keyword>
<dbReference type="InterPro" id="IPR023408">
    <property type="entry name" value="MscS_beta-dom_sf"/>
</dbReference>
<feature type="transmembrane region" description="Helical" evidence="7">
    <location>
        <begin position="349"/>
        <end position="369"/>
    </location>
</feature>
<feature type="domain" description="Mechanosensitive ion channel MscS" evidence="8">
    <location>
        <begin position="765"/>
        <end position="833"/>
    </location>
</feature>
<dbReference type="Proteomes" id="UP000041254">
    <property type="component" value="Unassembled WGS sequence"/>
</dbReference>
<evidence type="ECO:0000256" key="1">
    <source>
        <dbReference type="ARBA" id="ARBA00004141"/>
    </source>
</evidence>
<protein>
    <recommendedName>
        <fullName evidence="8">Mechanosensitive ion channel MscS domain-containing protein</fullName>
    </recommendedName>
</protein>
<keyword evidence="5 7" id="KW-0472">Membrane</keyword>
<feature type="transmembrane region" description="Helical" evidence="7">
    <location>
        <begin position="430"/>
        <end position="455"/>
    </location>
</feature>
<evidence type="ECO:0000256" key="7">
    <source>
        <dbReference type="SAM" id="Phobius"/>
    </source>
</evidence>
<accession>A0A0G4EVB0</accession>
<keyword evidence="10" id="KW-1185">Reference proteome</keyword>
<evidence type="ECO:0000313" key="9">
    <source>
        <dbReference type="EMBL" id="CEM02556.1"/>
    </source>
</evidence>
<dbReference type="Pfam" id="PF00924">
    <property type="entry name" value="MS_channel_2nd"/>
    <property type="match status" value="1"/>
</dbReference>
<dbReference type="PhylomeDB" id="A0A0G4EVB0"/>
<dbReference type="GO" id="GO:0006820">
    <property type="term" value="P:monoatomic anion transport"/>
    <property type="evidence" value="ECO:0007669"/>
    <property type="project" value="TreeGrafter"/>
</dbReference>
<feature type="transmembrane region" description="Helical" evidence="7">
    <location>
        <begin position="749"/>
        <end position="767"/>
    </location>
</feature>